<evidence type="ECO:0000313" key="2">
    <source>
        <dbReference type="EMBL" id="PNH17868.1"/>
    </source>
</evidence>
<reference evidence="3" key="1">
    <citation type="submission" date="2017-04" db="EMBL/GenBank/DDBJ databases">
        <authorList>
            <person name="Bumgarner R.E."/>
            <person name="Fredricks D.N."/>
            <person name="Srinivasan S."/>
        </authorList>
    </citation>
    <scope>NUCLEOTIDE SEQUENCE [LARGE SCALE GENOMIC DNA]</scope>
    <source>
        <strain evidence="3">KA00405</strain>
    </source>
</reference>
<dbReference type="Gene3D" id="1.10.260.40">
    <property type="entry name" value="lambda repressor-like DNA-binding domains"/>
    <property type="match status" value="1"/>
</dbReference>
<evidence type="ECO:0000259" key="1">
    <source>
        <dbReference type="PROSITE" id="PS50943"/>
    </source>
</evidence>
<dbReference type="SMART" id="SM00530">
    <property type="entry name" value="HTH_XRE"/>
    <property type="match status" value="1"/>
</dbReference>
<dbReference type="EMBL" id="NBZD01000005">
    <property type="protein sequence ID" value="PNH17868.1"/>
    <property type="molecule type" value="Genomic_DNA"/>
</dbReference>
<dbReference type="OMA" id="ICKSQAT"/>
<sequence length="243" mass="27712">MTNLGANPDISPIIGDNIRFFRKRLKLTQSDLGSLINKGKATVAKYESGQIILDVQTLYEIARALGVNLEQLLYVPAPTARVPSQAEIPAFFKDTYKFYVYFYDGRNKKLTESVMVINPIPREGEASLEAKLFYNVEDAERYQLCEFTFVGTLQHYDVISIFTLQNKSMAMEELKISIPTTYNDAEEKFGHFAGISSRPLMPVTFKILVSKVKKVPDSTLVKQLKISKYDLQMIKFYNMFIVT</sequence>
<protein>
    <submittedName>
        <fullName evidence="2">Transcriptional regulator</fullName>
    </submittedName>
</protein>
<dbReference type="SUPFAM" id="SSF47413">
    <property type="entry name" value="lambda repressor-like DNA-binding domains"/>
    <property type="match status" value="1"/>
</dbReference>
<dbReference type="GO" id="GO:0003677">
    <property type="term" value="F:DNA binding"/>
    <property type="evidence" value="ECO:0007669"/>
    <property type="project" value="InterPro"/>
</dbReference>
<dbReference type="PROSITE" id="PS50943">
    <property type="entry name" value="HTH_CROC1"/>
    <property type="match status" value="1"/>
</dbReference>
<feature type="domain" description="HTH cro/C1-type" evidence="1">
    <location>
        <begin position="18"/>
        <end position="72"/>
    </location>
</feature>
<dbReference type="InterPro" id="IPR010982">
    <property type="entry name" value="Lambda_DNA-bd_dom_sf"/>
</dbReference>
<evidence type="ECO:0000313" key="3">
    <source>
        <dbReference type="Proteomes" id="UP000236394"/>
    </source>
</evidence>
<dbReference type="Pfam" id="PF01381">
    <property type="entry name" value="HTH_3"/>
    <property type="match status" value="1"/>
</dbReference>
<dbReference type="RefSeq" id="WP_012994064.1">
    <property type="nucleotide sequence ID" value="NZ_NBZD01000005.1"/>
</dbReference>
<dbReference type="AlphaFoldDB" id="A0A2J8AZD4"/>
<name>A0A2J8AZD4_9FIRM</name>
<proteinExistence type="predicted"/>
<dbReference type="CDD" id="cd00093">
    <property type="entry name" value="HTH_XRE"/>
    <property type="match status" value="1"/>
</dbReference>
<gene>
    <name evidence="2" type="ORF">B7R76_07455</name>
</gene>
<dbReference type="InterPro" id="IPR001387">
    <property type="entry name" value="Cro/C1-type_HTH"/>
</dbReference>
<accession>A0A2J8AZD4</accession>
<organism evidence="2 3">
    <name type="scientific">Mageeibacillus indolicus</name>
    <dbReference type="NCBI Taxonomy" id="884684"/>
    <lineage>
        <taxon>Bacteria</taxon>
        <taxon>Bacillati</taxon>
        <taxon>Bacillota</taxon>
        <taxon>Clostridia</taxon>
        <taxon>Eubacteriales</taxon>
        <taxon>Oscillospiraceae</taxon>
        <taxon>Mageeibacillus</taxon>
    </lineage>
</organism>
<comment type="caution">
    <text evidence="2">The sequence shown here is derived from an EMBL/GenBank/DDBJ whole genome shotgun (WGS) entry which is preliminary data.</text>
</comment>
<dbReference type="Proteomes" id="UP000236394">
    <property type="component" value="Unassembled WGS sequence"/>
</dbReference>